<feature type="transmembrane region" description="Helical" evidence="8">
    <location>
        <begin position="199"/>
        <end position="218"/>
    </location>
</feature>
<comment type="caution">
    <text evidence="10">The sequence shown here is derived from an EMBL/GenBank/DDBJ whole genome shotgun (WGS) entry which is preliminary data.</text>
</comment>
<dbReference type="PANTHER" id="PTHR42682">
    <property type="entry name" value="HYDROGENASE-4 COMPONENT F"/>
    <property type="match status" value="1"/>
</dbReference>
<dbReference type="PANTHER" id="PTHR42682:SF4">
    <property type="entry name" value="NADH-UBIQUINONE_PLASTOQUINONE"/>
    <property type="match status" value="1"/>
</dbReference>
<feature type="transmembrane region" description="Helical" evidence="8">
    <location>
        <begin position="353"/>
        <end position="378"/>
    </location>
</feature>
<feature type="transmembrane region" description="Helical" evidence="8">
    <location>
        <begin position="230"/>
        <end position="253"/>
    </location>
</feature>
<keyword evidence="2" id="KW-1003">Cell membrane</keyword>
<feature type="transmembrane region" description="Helical" evidence="8">
    <location>
        <begin position="467"/>
        <end position="485"/>
    </location>
</feature>
<protein>
    <submittedName>
        <fullName evidence="10">Formate hydrogenlyase subunit 3/multisubunit Na+/H+ antiporter MnhD subunit</fullName>
    </submittedName>
</protein>
<keyword evidence="6 8" id="KW-0472">Membrane</keyword>
<feature type="transmembrane region" description="Helical" evidence="8">
    <location>
        <begin position="325"/>
        <end position="346"/>
    </location>
</feature>
<dbReference type="Proteomes" id="UP001241747">
    <property type="component" value="Unassembled WGS sequence"/>
</dbReference>
<keyword evidence="11" id="KW-1185">Reference proteome</keyword>
<keyword evidence="5" id="KW-0560">Oxidoreductase</keyword>
<evidence type="ECO:0000256" key="4">
    <source>
        <dbReference type="ARBA" id="ARBA00022989"/>
    </source>
</evidence>
<dbReference type="RefSeq" id="WP_237344541.1">
    <property type="nucleotide sequence ID" value="NZ_JABWGX010000004.1"/>
</dbReference>
<proteinExistence type="predicted"/>
<feature type="transmembrane region" description="Helical" evidence="8">
    <location>
        <begin position="75"/>
        <end position="97"/>
    </location>
</feature>
<feature type="transmembrane region" description="Helical" evidence="8">
    <location>
        <begin position="293"/>
        <end position="313"/>
    </location>
</feature>
<name>A0ABU0LE00_XANAG</name>
<evidence type="ECO:0000256" key="6">
    <source>
        <dbReference type="ARBA" id="ARBA00023136"/>
    </source>
</evidence>
<evidence type="ECO:0000256" key="1">
    <source>
        <dbReference type="ARBA" id="ARBA00004651"/>
    </source>
</evidence>
<accession>A0ABU0LE00</accession>
<feature type="transmembrane region" description="Helical" evidence="8">
    <location>
        <begin position="36"/>
        <end position="55"/>
    </location>
</feature>
<keyword evidence="4 8" id="KW-1133">Transmembrane helix</keyword>
<feature type="transmembrane region" description="Helical" evidence="8">
    <location>
        <begin position="530"/>
        <end position="550"/>
    </location>
</feature>
<feature type="transmembrane region" description="Helical" evidence="8">
    <location>
        <begin position="6"/>
        <end position="24"/>
    </location>
</feature>
<evidence type="ECO:0000256" key="8">
    <source>
        <dbReference type="SAM" id="Phobius"/>
    </source>
</evidence>
<organism evidence="10 11">
    <name type="scientific">Xanthobacter agilis</name>
    <dbReference type="NCBI Taxonomy" id="47492"/>
    <lineage>
        <taxon>Bacteria</taxon>
        <taxon>Pseudomonadati</taxon>
        <taxon>Pseudomonadota</taxon>
        <taxon>Alphaproteobacteria</taxon>
        <taxon>Hyphomicrobiales</taxon>
        <taxon>Xanthobacteraceae</taxon>
        <taxon>Xanthobacter</taxon>
    </lineage>
</organism>
<feature type="transmembrane region" description="Helical" evidence="8">
    <location>
        <begin position="130"/>
        <end position="146"/>
    </location>
</feature>
<feature type="transmembrane region" description="Helical" evidence="8">
    <location>
        <begin position="390"/>
        <end position="414"/>
    </location>
</feature>
<dbReference type="InterPro" id="IPR001750">
    <property type="entry name" value="ND/Mrp_TM"/>
</dbReference>
<dbReference type="PRINTS" id="PR01437">
    <property type="entry name" value="NUOXDRDTASE4"/>
</dbReference>
<dbReference type="InterPro" id="IPR052175">
    <property type="entry name" value="ComplexI-like_HydComp"/>
</dbReference>
<dbReference type="EMBL" id="JAUSVY010000004">
    <property type="protein sequence ID" value="MDQ0505376.1"/>
    <property type="molecule type" value="Genomic_DNA"/>
</dbReference>
<dbReference type="Pfam" id="PF00361">
    <property type="entry name" value="Proton_antipo_M"/>
    <property type="match status" value="1"/>
</dbReference>
<gene>
    <name evidence="10" type="ORF">QOZ94_002172</name>
</gene>
<evidence type="ECO:0000256" key="7">
    <source>
        <dbReference type="RuleBase" id="RU000320"/>
    </source>
</evidence>
<sequence length="556" mass="56947">MAGLSASDLMLLAAVLVPLVLALAAIKPFVRRRVDVLLLVAPLPGLLAAVAVPLGQSVLVVPSPFRLTFALDLPGAVLLGGAALLWLAAGAYAVCYLRSDPARGAFSVWWLLTLAGSFAVFLVADVASFYLAYALVSFSAFGLATHDDTVAARRAGRVYLALTVFGEALLIAAFVMLAASVTEPNPLIRDAVAGLPASPWRGAILALLLVGFGMKMGLFPLHVWMPLAHAVAPVPGSAVLSGIVVKAGLIGLIRFLPAGTPWFDWGAGLLAAGLFTAFYGVAIGLTQRHPKRVLAYSTVSQMGVVAAVLGVGLKTGDATVPVLAAFYGFNHMLLKGAMFLTVGVAAACPRRRLVPVLVVAAVLGLSLAGLPFTGGALAKFAVKEPVGDGLAGLLLALSAVGTTVLMARYVLLLADVGAGATATGGSVAPGLRVPWAVLSAAAVGLPFALFTAVTGTSLALLFSLDTLIKGLWPVALGLGVAALIYQKPPKFVEVPAGDILVAAAPLARLYQHVRDGAVLLDTLLRRWSTAALALVLLALVLGYVMAGVAFPPHSAP</sequence>
<feature type="transmembrane region" description="Helical" evidence="8">
    <location>
        <begin position="104"/>
        <end position="124"/>
    </location>
</feature>
<feature type="transmembrane region" description="Helical" evidence="8">
    <location>
        <begin position="158"/>
        <end position="179"/>
    </location>
</feature>
<dbReference type="InterPro" id="IPR003918">
    <property type="entry name" value="NADH_UbQ_OxRdtase"/>
</dbReference>
<evidence type="ECO:0000313" key="11">
    <source>
        <dbReference type="Proteomes" id="UP001241747"/>
    </source>
</evidence>
<comment type="subcellular location">
    <subcellularLocation>
        <location evidence="1">Cell membrane</location>
        <topology evidence="1">Multi-pass membrane protein</topology>
    </subcellularLocation>
    <subcellularLocation>
        <location evidence="7">Membrane</location>
        <topology evidence="7">Multi-pass membrane protein</topology>
    </subcellularLocation>
</comment>
<reference evidence="10 11" key="1">
    <citation type="submission" date="2023-07" db="EMBL/GenBank/DDBJ databases">
        <title>Genomic Encyclopedia of Type Strains, Phase IV (KMG-IV): sequencing the most valuable type-strain genomes for metagenomic binning, comparative biology and taxonomic classification.</title>
        <authorList>
            <person name="Goeker M."/>
        </authorList>
    </citation>
    <scope>NUCLEOTIDE SEQUENCE [LARGE SCALE GENOMIC DNA]</scope>
    <source>
        <strain evidence="10 11">DSM 3770</strain>
    </source>
</reference>
<evidence type="ECO:0000256" key="3">
    <source>
        <dbReference type="ARBA" id="ARBA00022692"/>
    </source>
</evidence>
<feature type="transmembrane region" description="Helical" evidence="8">
    <location>
        <begin position="435"/>
        <end position="461"/>
    </location>
</feature>
<feature type="domain" description="NADH:quinone oxidoreductase/Mrp antiporter transmembrane" evidence="9">
    <location>
        <begin position="125"/>
        <end position="384"/>
    </location>
</feature>
<feature type="transmembrane region" description="Helical" evidence="8">
    <location>
        <begin position="265"/>
        <end position="286"/>
    </location>
</feature>
<evidence type="ECO:0000259" key="9">
    <source>
        <dbReference type="Pfam" id="PF00361"/>
    </source>
</evidence>
<evidence type="ECO:0000256" key="5">
    <source>
        <dbReference type="ARBA" id="ARBA00023002"/>
    </source>
</evidence>
<evidence type="ECO:0000313" key="10">
    <source>
        <dbReference type="EMBL" id="MDQ0505376.1"/>
    </source>
</evidence>
<keyword evidence="3 7" id="KW-0812">Transmembrane</keyword>
<evidence type="ECO:0000256" key="2">
    <source>
        <dbReference type="ARBA" id="ARBA00022475"/>
    </source>
</evidence>